<reference evidence="9" key="1">
    <citation type="submission" date="2021-02" db="EMBL/GenBank/DDBJ databases">
        <authorList>
            <person name="Nowell W R."/>
        </authorList>
    </citation>
    <scope>NUCLEOTIDE SEQUENCE</scope>
    <source>
        <strain evidence="9">Ploen Becks lab</strain>
    </source>
</reference>
<keyword evidence="5" id="KW-0378">Hydrolase</keyword>
<dbReference type="Gene3D" id="3.40.50.1820">
    <property type="entry name" value="alpha/beta hydrolase"/>
    <property type="match status" value="1"/>
</dbReference>
<comment type="similarity">
    <text evidence="2">Belongs to the AB hydrolase superfamily. LDAH family.</text>
</comment>
<accession>A0A813U0F2</accession>
<dbReference type="GO" id="GO:0019915">
    <property type="term" value="P:lipid storage"/>
    <property type="evidence" value="ECO:0007669"/>
    <property type="project" value="InterPro"/>
</dbReference>
<proteinExistence type="inferred from homology"/>
<dbReference type="OrthoDB" id="448051at2759"/>
<sequence>MSSVRYEICEIDPGHYIKVLKCHSEHNTKVDNFNKNLYVIIPGNPGIIEFYEHFAMELHKKTNDPVIGISHTGHLYHETIRTWKPKKVINQVMDKVKYIEKHLGDEYNYENIVLIGHSIGCYVILELLELLNKDHKRMVKKSFLLFPTIERMALTPNVYLISFMPQVFQKKLINIGFTSRHQSVNEDNILIDNIHDIILKMGTTFSCARSCFYMGADEMNVVKDLNKMALKNHLEKLYLYYGASDKWCPLDYYHDMRNLVDKLENKEINLHLDELGLDHAFVIYKKQCEIITNLVSDHITKS</sequence>
<evidence type="ECO:0000313" key="10">
    <source>
        <dbReference type="Proteomes" id="UP000663879"/>
    </source>
</evidence>
<dbReference type="AlphaFoldDB" id="A0A813U0F2"/>
<evidence type="ECO:0000313" key="9">
    <source>
        <dbReference type="EMBL" id="CAF0821328.1"/>
    </source>
</evidence>
<dbReference type="Pfam" id="PF10230">
    <property type="entry name" value="LIDHydrolase"/>
    <property type="match status" value="1"/>
</dbReference>
<keyword evidence="4" id="KW-0551">Lipid droplet</keyword>
<dbReference type="SUPFAM" id="SSF53474">
    <property type="entry name" value="alpha/beta-Hydrolases"/>
    <property type="match status" value="1"/>
</dbReference>
<comment type="catalytic activity">
    <reaction evidence="8">
        <text>a cholesterol ester + H2O = cholesterol + a fatty acid + H(+)</text>
        <dbReference type="Rhea" id="RHEA:36403"/>
        <dbReference type="ChEBI" id="CHEBI:15377"/>
        <dbReference type="ChEBI" id="CHEBI:15378"/>
        <dbReference type="ChEBI" id="CHEBI:16113"/>
        <dbReference type="ChEBI" id="CHEBI:17002"/>
        <dbReference type="ChEBI" id="CHEBI:28868"/>
        <dbReference type="EC" id="3.1.1.13"/>
    </reaction>
    <physiologicalReaction direction="left-to-right" evidence="8">
        <dbReference type="Rhea" id="RHEA:36404"/>
    </physiologicalReaction>
</comment>
<evidence type="ECO:0000256" key="6">
    <source>
        <dbReference type="ARBA" id="ARBA00031924"/>
    </source>
</evidence>
<dbReference type="Proteomes" id="UP000663879">
    <property type="component" value="Unassembled WGS sequence"/>
</dbReference>
<dbReference type="EC" id="3.1.1.13" evidence="7"/>
<dbReference type="GO" id="GO:0004771">
    <property type="term" value="F:sterol ester esterase activity"/>
    <property type="evidence" value="ECO:0007669"/>
    <property type="project" value="UniProtKB-EC"/>
</dbReference>
<evidence type="ECO:0000256" key="1">
    <source>
        <dbReference type="ARBA" id="ARBA00004502"/>
    </source>
</evidence>
<dbReference type="InterPro" id="IPR029058">
    <property type="entry name" value="AB_hydrolase_fold"/>
</dbReference>
<protein>
    <recommendedName>
        <fullName evidence="3">Lipid droplet-associated hydrolase</fullName>
        <ecNumber evidence="7">3.1.1.13</ecNumber>
    </recommendedName>
    <alternativeName>
        <fullName evidence="6">Lipid droplet-associated serine hydrolase</fullName>
    </alternativeName>
</protein>
<evidence type="ECO:0000256" key="3">
    <source>
        <dbReference type="ARBA" id="ARBA00019242"/>
    </source>
</evidence>
<evidence type="ECO:0000256" key="5">
    <source>
        <dbReference type="ARBA" id="ARBA00022801"/>
    </source>
</evidence>
<evidence type="ECO:0000256" key="7">
    <source>
        <dbReference type="ARBA" id="ARBA00039150"/>
    </source>
</evidence>
<dbReference type="GO" id="GO:0005811">
    <property type="term" value="C:lipid droplet"/>
    <property type="evidence" value="ECO:0007669"/>
    <property type="project" value="UniProtKB-SubCell"/>
</dbReference>
<name>A0A813U0F2_9BILA</name>
<dbReference type="PANTHER" id="PTHR13390:SF0">
    <property type="entry name" value="LIPID DROPLET-ASSOCIATED HYDROLASE"/>
    <property type="match status" value="1"/>
</dbReference>
<comment type="subcellular location">
    <subcellularLocation>
        <location evidence="1">Lipid droplet</location>
    </subcellularLocation>
</comment>
<keyword evidence="10" id="KW-1185">Reference proteome</keyword>
<evidence type="ECO:0000256" key="2">
    <source>
        <dbReference type="ARBA" id="ARBA00008300"/>
    </source>
</evidence>
<dbReference type="EMBL" id="CAJNOC010000957">
    <property type="protein sequence ID" value="CAF0821328.1"/>
    <property type="molecule type" value="Genomic_DNA"/>
</dbReference>
<gene>
    <name evidence="9" type="ORF">OXX778_LOCUS7481</name>
</gene>
<organism evidence="9 10">
    <name type="scientific">Brachionus calyciflorus</name>
    <dbReference type="NCBI Taxonomy" id="104777"/>
    <lineage>
        <taxon>Eukaryota</taxon>
        <taxon>Metazoa</taxon>
        <taxon>Spiralia</taxon>
        <taxon>Gnathifera</taxon>
        <taxon>Rotifera</taxon>
        <taxon>Eurotatoria</taxon>
        <taxon>Monogononta</taxon>
        <taxon>Pseudotrocha</taxon>
        <taxon>Ploima</taxon>
        <taxon>Brachionidae</taxon>
        <taxon>Brachionus</taxon>
    </lineage>
</organism>
<dbReference type="PANTHER" id="PTHR13390">
    <property type="entry name" value="LIPASE"/>
    <property type="match status" value="1"/>
</dbReference>
<evidence type="ECO:0000256" key="4">
    <source>
        <dbReference type="ARBA" id="ARBA00022677"/>
    </source>
</evidence>
<comment type="caution">
    <text evidence="9">The sequence shown here is derived from an EMBL/GenBank/DDBJ whole genome shotgun (WGS) entry which is preliminary data.</text>
</comment>
<dbReference type="InterPro" id="IPR019363">
    <property type="entry name" value="LDAH"/>
</dbReference>
<evidence type="ECO:0000256" key="8">
    <source>
        <dbReference type="ARBA" id="ARBA00049527"/>
    </source>
</evidence>